<evidence type="ECO:0000256" key="1">
    <source>
        <dbReference type="SAM" id="MobiDB-lite"/>
    </source>
</evidence>
<organism evidence="2 3">
    <name type="scientific">Streptomyces phaeoluteigriseus</name>
    <dbReference type="NCBI Taxonomy" id="114686"/>
    <lineage>
        <taxon>Bacteria</taxon>
        <taxon>Bacillati</taxon>
        <taxon>Actinomycetota</taxon>
        <taxon>Actinomycetes</taxon>
        <taxon>Kitasatosporales</taxon>
        <taxon>Streptomycetaceae</taxon>
        <taxon>Streptomyces</taxon>
        <taxon>Streptomyces aurantiacus group</taxon>
    </lineage>
</organism>
<gene>
    <name evidence="2" type="ORF">NFX46_20760</name>
</gene>
<protein>
    <submittedName>
        <fullName evidence="2">Uncharacterized protein</fullName>
    </submittedName>
</protein>
<proteinExistence type="predicted"/>
<dbReference type="Proteomes" id="UP001056374">
    <property type="component" value="Chromosome"/>
</dbReference>
<evidence type="ECO:0000313" key="2">
    <source>
        <dbReference type="EMBL" id="USQ85938.1"/>
    </source>
</evidence>
<dbReference type="EMBL" id="CP099468">
    <property type="protein sequence ID" value="USQ85938.1"/>
    <property type="molecule type" value="Genomic_DNA"/>
</dbReference>
<name>A0ABY4ZBL2_9ACTN</name>
<dbReference type="RefSeq" id="WP_252551215.1">
    <property type="nucleotide sequence ID" value="NZ_CP099468.1"/>
</dbReference>
<keyword evidence="3" id="KW-1185">Reference proteome</keyword>
<accession>A0ABY4ZBL2</accession>
<sequence length="123" mass="13470">MTGVEAPQPGVTGSARSRPPKPSPTPTSCGSWPTSSTRPPKRPVLAFHHAAQGEEDKIRVVINRLRELTRACDYAYYVDIAHFMAGLPLPSPSTATWLDGPDAVRAHWQQLVQDRRSRLGTGE</sequence>
<feature type="region of interest" description="Disordered" evidence="1">
    <location>
        <begin position="1"/>
        <end position="42"/>
    </location>
</feature>
<evidence type="ECO:0000313" key="3">
    <source>
        <dbReference type="Proteomes" id="UP001056374"/>
    </source>
</evidence>
<reference evidence="2" key="1">
    <citation type="submission" date="2022-06" db="EMBL/GenBank/DDBJ databases">
        <title>Complete genome sequence of soil microorganisms Streptomyces sp. Qhu-M197 isolated from Alpine meadows habitats on the Tibetan Plateau.</title>
        <authorList>
            <person name="Zhang B."/>
            <person name="Xiang X."/>
            <person name="Fan J."/>
        </authorList>
    </citation>
    <scope>NUCLEOTIDE SEQUENCE</scope>
    <source>
        <strain evidence="2">Qhu-M197</strain>
    </source>
</reference>